<dbReference type="Pfam" id="PF00903">
    <property type="entry name" value="Glyoxalase"/>
    <property type="match status" value="1"/>
</dbReference>
<dbReference type="SUPFAM" id="SSF54593">
    <property type="entry name" value="Glyoxalase/Bleomycin resistance protein/Dihydroxybiphenyl dioxygenase"/>
    <property type="match status" value="2"/>
</dbReference>
<proteinExistence type="predicted"/>
<dbReference type="PROSITE" id="PS51819">
    <property type="entry name" value="VOC"/>
    <property type="match status" value="1"/>
</dbReference>
<reference evidence="2 3" key="1">
    <citation type="submission" date="2022-06" db="EMBL/GenBank/DDBJ databases">
        <title>Genomic Encyclopedia of Archaeal and Bacterial Type Strains, Phase II (KMG-II): from individual species to whole genera.</title>
        <authorList>
            <person name="Goeker M."/>
        </authorList>
    </citation>
    <scope>NUCLEOTIDE SEQUENCE [LARGE SCALE GENOMIC DNA]</scope>
    <source>
        <strain evidence="2 3">DSM 40477</strain>
    </source>
</reference>
<name>A0ABT1HZ71_STRSD</name>
<sequence length="266" mass="28960">MVHADPAGFAPGTPCWVELASPDPRASREFYAGLFGWRYAINPDPTTGNYTFALLHDRPVAGLYTCQGRAPNELATWMLYLATVDAGRTAQQVSLLGGQLVHGPVELPGRGHMLIAADPTGAVVGFWQPTGAWRFTMALPGAVSRGELHSRDGSMADTFFAALFGYTQEPWDDPRTTDYTLWSLGGRTTRLGRLGMGPEFPREMPPHWMVYFDVDPEVGVDRLAERALRHGGHVALAPFTTREGRVAVLTDPSGATFAVRDSASRT</sequence>
<dbReference type="InterPro" id="IPR037523">
    <property type="entry name" value="VOC_core"/>
</dbReference>
<dbReference type="RefSeq" id="WP_253671635.1">
    <property type="nucleotide sequence ID" value="NZ_JAMTCP010000031.1"/>
</dbReference>
<accession>A0ABT1HZ71</accession>
<gene>
    <name evidence="2" type="ORF">LX15_004510</name>
</gene>
<dbReference type="PANTHER" id="PTHR33993">
    <property type="entry name" value="GLYOXALASE-RELATED"/>
    <property type="match status" value="1"/>
</dbReference>
<evidence type="ECO:0000313" key="3">
    <source>
        <dbReference type="Proteomes" id="UP001205311"/>
    </source>
</evidence>
<organism evidence="2 3">
    <name type="scientific">Streptoalloteichus tenebrarius (strain ATCC 17920 / DSM 40477 / JCM 4838 / CBS 697.72 / NBRC 16177 / NCIMB 11028 / NRRL B-12390 / A12253. 1 / ISP 5477)</name>
    <name type="common">Streptomyces tenebrarius</name>
    <dbReference type="NCBI Taxonomy" id="1933"/>
    <lineage>
        <taxon>Bacteria</taxon>
        <taxon>Bacillati</taxon>
        <taxon>Actinomycetota</taxon>
        <taxon>Actinomycetes</taxon>
        <taxon>Pseudonocardiales</taxon>
        <taxon>Pseudonocardiaceae</taxon>
        <taxon>Streptoalloteichus</taxon>
    </lineage>
</organism>
<dbReference type="PANTHER" id="PTHR33993:SF14">
    <property type="entry name" value="GB|AAF24581.1"/>
    <property type="match status" value="1"/>
</dbReference>
<dbReference type="InterPro" id="IPR029068">
    <property type="entry name" value="Glyas_Bleomycin-R_OHBP_Dase"/>
</dbReference>
<evidence type="ECO:0000259" key="1">
    <source>
        <dbReference type="PROSITE" id="PS51819"/>
    </source>
</evidence>
<dbReference type="InterPro" id="IPR004360">
    <property type="entry name" value="Glyas_Fos-R_dOase_dom"/>
</dbReference>
<protein>
    <recommendedName>
        <fullName evidence="1">VOC domain-containing protein</fullName>
    </recommendedName>
</protein>
<dbReference type="InterPro" id="IPR052164">
    <property type="entry name" value="Anthracycline_SecMetBiosynth"/>
</dbReference>
<keyword evidence="3" id="KW-1185">Reference proteome</keyword>
<dbReference type="Proteomes" id="UP001205311">
    <property type="component" value="Unassembled WGS sequence"/>
</dbReference>
<dbReference type="Gene3D" id="3.10.180.10">
    <property type="entry name" value="2,3-Dihydroxybiphenyl 1,2-Dioxygenase, domain 1"/>
    <property type="match status" value="2"/>
</dbReference>
<dbReference type="EMBL" id="JAMTCP010000031">
    <property type="protein sequence ID" value="MCP2260790.1"/>
    <property type="molecule type" value="Genomic_DNA"/>
</dbReference>
<dbReference type="CDD" id="cd07247">
    <property type="entry name" value="SgaA_N_like"/>
    <property type="match status" value="1"/>
</dbReference>
<comment type="caution">
    <text evidence="2">The sequence shown here is derived from an EMBL/GenBank/DDBJ whole genome shotgun (WGS) entry which is preliminary data.</text>
</comment>
<evidence type="ECO:0000313" key="2">
    <source>
        <dbReference type="EMBL" id="MCP2260790.1"/>
    </source>
</evidence>
<feature type="domain" description="VOC" evidence="1">
    <location>
        <begin position="13"/>
        <end position="129"/>
    </location>
</feature>